<dbReference type="GO" id="GO:0017108">
    <property type="term" value="F:5'-flap endonuclease activity"/>
    <property type="evidence" value="ECO:0007669"/>
    <property type="project" value="InterPro"/>
</dbReference>
<proteinExistence type="inferred from homology"/>
<dbReference type="AlphaFoldDB" id="A0A7R8Z414"/>
<keyword evidence="7" id="KW-0862">Zinc</keyword>
<dbReference type="InterPro" id="IPR035901">
    <property type="entry name" value="GIY-YIG_endonuc_sf"/>
</dbReference>
<dbReference type="PROSITE" id="PS50164">
    <property type="entry name" value="GIY_YIG"/>
    <property type="match status" value="1"/>
</dbReference>
<evidence type="ECO:0000256" key="5">
    <source>
        <dbReference type="ARBA" id="ARBA00022771"/>
    </source>
</evidence>
<keyword evidence="14" id="KW-1185">Reference proteome</keyword>
<evidence type="ECO:0000256" key="7">
    <source>
        <dbReference type="ARBA" id="ARBA00022833"/>
    </source>
</evidence>
<sequence length="306" mass="35405">METSVKIEDFYGVYLLCSQSPVPKYRNKVYIGFTVNPNRRINQHNRGKDFGGAKKTSNKGPWKMVMIIHGFPNNISALQFEWAWQYPKVSSRLKHVTDLNRRRNETFLDYAFRILSEMLRVGPWNRLPLVIRWLAADLVRDFAPDKLPPMHMQICHGQVSIKKKSKVNDSEALAITSTQMSTQASQFHTLECHLCMKTIENAERSKLTCINPRCKLRCHIVCLANVCLEPGQYVPIEGDCPICEKHFLWGDLIRKKRGCNDLEESNFDMSDDDESCDYDGDIDLFMESQASDYEFEIILLSHIMND</sequence>
<dbReference type="InterPro" id="IPR050381">
    <property type="entry name" value="SLX1_endonuclease"/>
</dbReference>
<evidence type="ECO:0000256" key="6">
    <source>
        <dbReference type="ARBA" id="ARBA00022801"/>
    </source>
</evidence>
<evidence type="ECO:0000313" key="14">
    <source>
        <dbReference type="Proteomes" id="UP000594454"/>
    </source>
</evidence>
<dbReference type="EMBL" id="LR899014">
    <property type="protein sequence ID" value="CAD7092537.1"/>
    <property type="molecule type" value="Genomic_DNA"/>
</dbReference>
<dbReference type="InterPro" id="IPR027520">
    <property type="entry name" value="Slx1"/>
</dbReference>
<evidence type="ECO:0000256" key="8">
    <source>
        <dbReference type="ARBA" id="ARBA00023172"/>
    </source>
</evidence>
<dbReference type="PANTHER" id="PTHR20208:SF10">
    <property type="entry name" value="STRUCTURE-SPECIFIC ENDONUCLEASE SUBUNIT SLX1"/>
    <property type="match status" value="1"/>
</dbReference>
<dbReference type="FunFam" id="3.40.1440.10:FF:000008">
    <property type="entry name" value="Structure-specific endonuclease subunit SLX1 homolog"/>
    <property type="match status" value="1"/>
</dbReference>
<comment type="function">
    <text evidence="11">Catalytic subunit of a heterodimeric structure-specific endonuclease that resolves DNA secondary structures generated during DNA repair and recombination. Has endonuclease activity towards branched DNA substrates, introducing single-strand cuts in duplex DNA close to junctions with ss-DNA.</text>
</comment>
<comment type="caution">
    <text evidence="11">Lacks conserved residue(s) required for the propagation of feature annotation.</text>
</comment>
<comment type="subunit">
    <text evidence="11">Forms a heterodimer with a member of the SLX4 family.</text>
</comment>
<dbReference type="GO" id="GO:0000724">
    <property type="term" value="P:double-strand break repair via homologous recombination"/>
    <property type="evidence" value="ECO:0007669"/>
    <property type="project" value="TreeGrafter"/>
</dbReference>
<evidence type="ECO:0000256" key="10">
    <source>
        <dbReference type="ARBA" id="ARBA00023242"/>
    </source>
</evidence>
<dbReference type="GO" id="GO:0033557">
    <property type="term" value="C:Slx1-Slx4 complex"/>
    <property type="evidence" value="ECO:0007669"/>
    <property type="project" value="UniProtKB-UniRule"/>
</dbReference>
<evidence type="ECO:0000256" key="4">
    <source>
        <dbReference type="ARBA" id="ARBA00022763"/>
    </source>
</evidence>
<comment type="cofactor">
    <cofactor evidence="11">
        <name>a divalent metal cation</name>
        <dbReference type="ChEBI" id="CHEBI:60240"/>
    </cofactor>
</comment>
<evidence type="ECO:0000256" key="11">
    <source>
        <dbReference type="HAMAP-Rule" id="MF_03100"/>
    </source>
</evidence>
<dbReference type="PANTHER" id="PTHR20208">
    <property type="entry name" value="STRUCTURE-SPECIFIC ENDONUCLEASE SUBUNIT SLX1"/>
    <property type="match status" value="1"/>
</dbReference>
<accession>A0A7R8Z414</accession>
<organism evidence="13 14">
    <name type="scientific">Hermetia illucens</name>
    <name type="common">Black soldier fly</name>
    <dbReference type="NCBI Taxonomy" id="343691"/>
    <lineage>
        <taxon>Eukaryota</taxon>
        <taxon>Metazoa</taxon>
        <taxon>Ecdysozoa</taxon>
        <taxon>Arthropoda</taxon>
        <taxon>Hexapoda</taxon>
        <taxon>Insecta</taxon>
        <taxon>Pterygota</taxon>
        <taxon>Neoptera</taxon>
        <taxon>Endopterygota</taxon>
        <taxon>Diptera</taxon>
        <taxon>Brachycera</taxon>
        <taxon>Stratiomyomorpha</taxon>
        <taxon>Stratiomyidae</taxon>
        <taxon>Hermetiinae</taxon>
        <taxon>Hermetia</taxon>
    </lineage>
</organism>
<dbReference type="InterPro" id="IPR000305">
    <property type="entry name" value="GIY-YIG_endonuc"/>
</dbReference>
<dbReference type="Gene3D" id="3.40.1440.10">
    <property type="entry name" value="GIY-YIG endonuclease"/>
    <property type="match status" value="1"/>
</dbReference>
<evidence type="ECO:0000256" key="1">
    <source>
        <dbReference type="ARBA" id="ARBA00022722"/>
    </source>
</evidence>
<dbReference type="CDD" id="cd10455">
    <property type="entry name" value="GIY-YIG_SLX1"/>
    <property type="match status" value="1"/>
</dbReference>
<comment type="similarity">
    <text evidence="11">Belongs to the SLX1 family.</text>
</comment>
<dbReference type="Pfam" id="PF01541">
    <property type="entry name" value="GIY-YIG"/>
    <property type="match status" value="1"/>
</dbReference>
<feature type="domain" description="GIY-YIG" evidence="12">
    <location>
        <begin position="9"/>
        <end position="96"/>
    </location>
</feature>
<dbReference type="EC" id="3.1.-.-" evidence="11"/>
<name>A0A7R8Z414_HERIL</name>
<evidence type="ECO:0000313" key="13">
    <source>
        <dbReference type="EMBL" id="CAD7092537.1"/>
    </source>
</evidence>
<keyword evidence="10 11" id="KW-0539">Nucleus</keyword>
<keyword evidence="9 11" id="KW-0234">DNA repair</keyword>
<evidence type="ECO:0000256" key="3">
    <source>
        <dbReference type="ARBA" id="ARBA00022759"/>
    </source>
</evidence>
<keyword evidence="2" id="KW-0479">Metal-binding</keyword>
<protein>
    <recommendedName>
        <fullName evidence="11">Structure-specific endonuclease subunit SLX1 homolog</fullName>
        <ecNumber evidence="11">3.1.-.-</ecNumber>
    </recommendedName>
</protein>
<keyword evidence="3 11" id="KW-0255">Endonuclease</keyword>
<comment type="subcellular location">
    <subcellularLocation>
        <location evidence="11">Nucleus</location>
    </subcellularLocation>
</comment>
<evidence type="ECO:0000259" key="12">
    <source>
        <dbReference type="PROSITE" id="PS50164"/>
    </source>
</evidence>
<dbReference type="GO" id="GO:0008270">
    <property type="term" value="F:zinc ion binding"/>
    <property type="evidence" value="ECO:0007669"/>
    <property type="project" value="UniProtKB-KW"/>
</dbReference>
<dbReference type="InterPro" id="IPR048749">
    <property type="entry name" value="SLX1_C"/>
</dbReference>
<dbReference type="Gene3D" id="3.30.40.10">
    <property type="entry name" value="Zinc/RING finger domain, C3HC4 (zinc finger)"/>
    <property type="match status" value="1"/>
</dbReference>
<dbReference type="Proteomes" id="UP000594454">
    <property type="component" value="Chromosome 6"/>
</dbReference>
<dbReference type="Pfam" id="PF21202">
    <property type="entry name" value="SLX1_C"/>
    <property type="match status" value="1"/>
</dbReference>
<dbReference type="SUPFAM" id="SSF82771">
    <property type="entry name" value="GIY-YIG endonuclease"/>
    <property type="match status" value="1"/>
</dbReference>
<keyword evidence="8 11" id="KW-0233">DNA recombination</keyword>
<keyword evidence="6 11" id="KW-0378">Hydrolase</keyword>
<keyword evidence="5" id="KW-0863">Zinc-finger</keyword>
<dbReference type="OrthoDB" id="24645at2759"/>
<dbReference type="InterPro" id="IPR013083">
    <property type="entry name" value="Znf_RING/FYVE/PHD"/>
</dbReference>
<evidence type="ECO:0000256" key="2">
    <source>
        <dbReference type="ARBA" id="ARBA00022723"/>
    </source>
</evidence>
<dbReference type="GO" id="GO:0008821">
    <property type="term" value="F:crossover junction DNA endonuclease activity"/>
    <property type="evidence" value="ECO:0007669"/>
    <property type="project" value="TreeGrafter"/>
</dbReference>
<gene>
    <name evidence="13" type="ORF">HERILL_LOCUS14889</name>
</gene>
<dbReference type="InParanoid" id="A0A7R8Z414"/>
<dbReference type="HAMAP" id="MF_03100">
    <property type="entry name" value="Endonuc_su_Slx1"/>
    <property type="match status" value="1"/>
</dbReference>
<evidence type="ECO:0000256" key="9">
    <source>
        <dbReference type="ARBA" id="ARBA00023204"/>
    </source>
</evidence>
<dbReference type="FunCoup" id="A0A7R8Z414">
    <property type="interactions" value="791"/>
</dbReference>
<keyword evidence="4 11" id="KW-0227">DNA damage</keyword>
<keyword evidence="1 11" id="KW-0540">Nuclease</keyword>
<reference evidence="13 14" key="1">
    <citation type="submission" date="2020-11" db="EMBL/GenBank/DDBJ databases">
        <authorList>
            <person name="Wallbank WR R."/>
            <person name="Pardo Diaz C."/>
            <person name="Kozak K."/>
            <person name="Martin S."/>
            <person name="Jiggins C."/>
            <person name="Moest M."/>
            <person name="Warren A I."/>
            <person name="Generalovic N T."/>
            <person name="Byers J.R.P. K."/>
            <person name="Montejo-Kovacevich G."/>
            <person name="Yen C E."/>
        </authorList>
    </citation>
    <scope>NUCLEOTIDE SEQUENCE [LARGE SCALE GENOMIC DNA]</scope>
</reference>